<reference evidence="3 4" key="2">
    <citation type="submission" date="2015-11" db="EMBL/GenBank/DDBJ databases">
        <title>Genomic analysis of 38 Legionella species identifies large and diverse effector repertoires.</title>
        <authorList>
            <person name="Burstein D."/>
            <person name="Amaro F."/>
            <person name="Zusman T."/>
            <person name="Lifshitz Z."/>
            <person name="Cohen O."/>
            <person name="Gilbert J.A."/>
            <person name="Pupko T."/>
            <person name="Shuman H.A."/>
            <person name="Segal G."/>
        </authorList>
    </citation>
    <scope>NUCLEOTIDE SEQUENCE [LARGE SCALE GENOMIC DNA]</scope>
    <source>
        <strain evidence="3 4">WA-270A-C2</strain>
    </source>
</reference>
<dbReference type="EMBL" id="AY860659">
    <property type="protein sequence ID" value="AAX56236.1"/>
    <property type="molecule type" value="Genomic_DNA"/>
</dbReference>
<dbReference type="PATRIC" id="fig|458.5.peg.2088"/>
<evidence type="ECO:0000313" key="4">
    <source>
        <dbReference type="Proteomes" id="UP000054608"/>
    </source>
</evidence>
<feature type="compositionally biased region" description="Basic and acidic residues" evidence="1">
    <location>
        <begin position="88"/>
        <end position="99"/>
    </location>
</feature>
<evidence type="ECO:0000313" key="3">
    <source>
        <dbReference type="EMBL" id="KTD47078.1"/>
    </source>
</evidence>
<protein>
    <submittedName>
        <fullName evidence="2">Uncharacterized protein</fullName>
    </submittedName>
</protein>
<dbReference type="AlphaFoldDB" id="Q49J40"/>
<dbReference type="EMBL" id="LNYT01000020">
    <property type="protein sequence ID" value="KTD47078.1"/>
    <property type="molecule type" value="Genomic_DNA"/>
</dbReference>
<accession>Q49J40</accession>
<dbReference type="RefSeq" id="WP_058531991.1">
    <property type="nucleotide sequence ID" value="NZ_CAAAIN010000002.1"/>
</dbReference>
<gene>
    <name evidence="3" type="ORF">Lrub_2000</name>
</gene>
<sequence>MANENNSRASTLGLFSTPKPQASTHKTINPAEVAGYCHEGLNDAEKMKGPIEKIIAMRPNTSNVEALRRVDMMSSAFLTAANNLKALEKQDQLGHREEETSSSSLRYNP</sequence>
<dbReference type="OrthoDB" id="5649284at2"/>
<dbReference type="Proteomes" id="UP000054608">
    <property type="component" value="Unassembled WGS sequence"/>
</dbReference>
<name>Q49J40_9GAMM</name>
<organism evidence="2">
    <name type="scientific">Legionella rubrilucens</name>
    <dbReference type="NCBI Taxonomy" id="458"/>
    <lineage>
        <taxon>Bacteria</taxon>
        <taxon>Pseudomonadati</taxon>
        <taxon>Pseudomonadota</taxon>
        <taxon>Gammaproteobacteria</taxon>
        <taxon>Legionellales</taxon>
        <taxon>Legionellaceae</taxon>
        <taxon>Legionella</taxon>
    </lineage>
</organism>
<evidence type="ECO:0000313" key="2">
    <source>
        <dbReference type="EMBL" id="AAX56236.1"/>
    </source>
</evidence>
<reference evidence="2" key="1">
    <citation type="journal article" date="2005" name="Proc. Natl. Acad. Sci. U.S.A.">
        <title>Coevolution between nonhomologous but functionally similar proteins and their conserved partners in the Legionella pathogenesis system.</title>
        <authorList>
            <person name="Feldman M."/>
            <person name="Zusman T."/>
            <person name="Hagag S."/>
            <person name="Segal G."/>
        </authorList>
    </citation>
    <scope>NUCLEOTIDE SEQUENCE</scope>
</reference>
<feature type="region of interest" description="Disordered" evidence="1">
    <location>
        <begin position="88"/>
        <end position="109"/>
    </location>
</feature>
<feature type="region of interest" description="Disordered" evidence="1">
    <location>
        <begin position="1"/>
        <end position="27"/>
    </location>
</feature>
<evidence type="ECO:0000256" key="1">
    <source>
        <dbReference type="SAM" id="MobiDB-lite"/>
    </source>
</evidence>
<proteinExistence type="predicted"/>
<dbReference type="STRING" id="458.Lrub_2000"/>
<keyword evidence="4" id="KW-1185">Reference proteome</keyword>